<dbReference type="Pfam" id="PF13920">
    <property type="entry name" value="zf-C3HC4_3"/>
    <property type="match status" value="1"/>
</dbReference>
<accession>G4Z0K2</accession>
<organism evidence="2 3">
    <name type="scientific">Phytophthora sojae (strain P6497)</name>
    <name type="common">Soybean stem and root rot agent</name>
    <name type="synonym">Phytophthora megasperma f. sp. glycines</name>
    <dbReference type="NCBI Taxonomy" id="1094619"/>
    <lineage>
        <taxon>Eukaryota</taxon>
        <taxon>Sar</taxon>
        <taxon>Stramenopiles</taxon>
        <taxon>Oomycota</taxon>
        <taxon>Peronosporomycetes</taxon>
        <taxon>Peronosporales</taxon>
        <taxon>Peronosporaceae</taxon>
        <taxon>Phytophthora</taxon>
    </lineage>
</organism>
<dbReference type="InterPro" id="IPR013083">
    <property type="entry name" value="Znf_RING/FYVE/PHD"/>
</dbReference>
<dbReference type="RefSeq" id="XP_009521139.1">
    <property type="nucleotide sequence ID" value="XM_009522844.1"/>
</dbReference>
<dbReference type="Proteomes" id="UP000002640">
    <property type="component" value="Unassembled WGS sequence"/>
</dbReference>
<feature type="compositionally biased region" description="Basic and acidic residues" evidence="1">
    <location>
        <begin position="285"/>
        <end position="305"/>
    </location>
</feature>
<dbReference type="GeneID" id="20641476"/>
<proteinExistence type="predicted"/>
<evidence type="ECO:0000313" key="2">
    <source>
        <dbReference type="EMBL" id="EGZ25851.1"/>
    </source>
</evidence>
<feature type="compositionally biased region" description="Acidic residues" evidence="1">
    <location>
        <begin position="32"/>
        <end position="46"/>
    </location>
</feature>
<dbReference type="EMBL" id="JH159152">
    <property type="protein sequence ID" value="EGZ25851.1"/>
    <property type="molecule type" value="Genomic_DNA"/>
</dbReference>
<reference evidence="2 3" key="1">
    <citation type="journal article" date="2006" name="Science">
        <title>Phytophthora genome sequences uncover evolutionary origins and mechanisms of pathogenesis.</title>
        <authorList>
            <person name="Tyler B.M."/>
            <person name="Tripathy S."/>
            <person name="Zhang X."/>
            <person name="Dehal P."/>
            <person name="Jiang R.H."/>
            <person name="Aerts A."/>
            <person name="Arredondo F.D."/>
            <person name="Baxter L."/>
            <person name="Bensasson D."/>
            <person name="Beynon J.L."/>
            <person name="Chapman J."/>
            <person name="Damasceno C.M."/>
            <person name="Dorrance A.E."/>
            <person name="Dou D."/>
            <person name="Dickerman A.W."/>
            <person name="Dubchak I.L."/>
            <person name="Garbelotto M."/>
            <person name="Gijzen M."/>
            <person name="Gordon S.G."/>
            <person name="Govers F."/>
            <person name="Grunwald N.J."/>
            <person name="Huang W."/>
            <person name="Ivors K.L."/>
            <person name="Jones R.W."/>
            <person name="Kamoun S."/>
            <person name="Krampis K."/>
            <person name="Lamour K.H."/>
            <person name="Lee M.K."/>
            <person name="McDonald W.H."/>
            <person name="Medina M."/>
            <person name="Meijer H.J."/>
            <person name="Nordberg E.K."/>
            <person name="Maclean D.J."/>
            <person name="Ospina-Giraldo M.D."/>
            <person name="Morris P.F."/>
            <person name="Phuntumart V."/>
            <person name="Putnam N.H."/>
            <person name="Rash S."/>
            <person name="Rose J.K."/>
            <person name="Sakihama Y."/>
            <person name="Salamov A.A."/>
            <person name="Savidor A."/>
            <person name="Scheuring C.F."/>
            <person name="Smith B.M."/>
            <person name="Sobral B.W."/>
            <person name="Terry A."/>
            <person name="Torto-Alalibo T.A."/>
            <person name="Win J."/>
            <person name="Xu Z."/>
            <person name="Zhang H."/>
            <person name="Grigoriev I.V."/>
            <person name="Rokhsar D.S."/>
            <person name="Boore J.L."/>
        </authorList>
    </citation>
    <scope>NUCLEOTIDE SEQUENCE [LARGE SCALE GENOMIC DNA]</scope>
    <source>
        <strain evidence="2 3">P6497</strain>
    </source>
</reference>
<evidence type="ECO:0000256" key="1">
    <source>
        <dbReference type="SAM" id="MobiDB-lite"/>
    </source>
</evidence>
<dbReference type="STRING" id="1094619.G4Z0K2"/>
<evidence type="ECO:0000313" key="3">
    <source>
        <dbReference type="Proteomes" id="UP000002640"/>
    </source>
</evidence>
<dbReference type="Gene3D" id="3.30.40.10">
    <property type="entry name" value="Zinc/RING finger domain, C3HC4 (zinc finger)"/>
    <property type="match status" value="1"/>
</dbReference>
<dbReference type="KEGG" id="psoj:PHYSODRAFT_297349"/>
<feature type="compositionally biased region" description="Polar residues" evidence="1">
    <location>
        <begin position="315"/>
        <end position="329"/>
    </location>
</feature>
<feature type="region of interest" description="Disordered" evidence="1">
    <location>
        <begin position="270"/>
        <end position="335"/>
    </location>
</feature>
<sequence>MPRGITSATVVPTASDDYAEPAQAPPTNASISDEEGGVYSSEEEEDSHIPATPVADLQSDKYLQAAFNGEASEAQVTSADGVVDGSPSQAAVASTGTEDPPQQQPNTDASQQKAVPPLIGKTLRQRSQSAVIQKQNGVPLTKNYLELVRDFRQLRPFTRRPDGKYPADTLCVYCVNTRPTSVFFPCQHMCVCNDCIELNHISADYSSSADWWYVHKLARMPPPTMHTNRVLLDYSQRLPSLHGRHPPNPPSFREGRGKVLEVGPRNHAFAPLRLQTGIQGGRTTPEQERNSHSWSKKLDCHDVSTRTHSPRGGSKRTSSQAQGSSTWPSSLVAAW</sequence>
<gene>
    <name evidence="2" type="ORF">PHYSODRAFT_297349</name>
</gene>
<name>G4Z0K2_PHYSP</name>
<feature type="region of interest" description="Disordered" evidence="1">
    <location>
        <begin position="1"/>
        <end position="57"/>
    </location>
</feature>
<keyword evidence="3" id="KW-1185">Reference proteome</keyword>
<protein>
    <submittedName>
        <fullName evidence="2">Uncharacterized protein</fullName>
    </submittedName>
</protein>
<dbReference type="InParanoid" id="G4Z0K2"/>
<feature type="compositionally biased region" description="Polar residues" evidence="1">
    <location>
        <begin position="1"/>
        <end position="12"/>
    </location>
</feature>
<dbReference type="AlphaFoldDB" id="G4Z0K2"/>
<feature type="region of interest" description="Disordered" evidence="1">
    <location>
        <begin position="72"/>
        <end position="114"/>
    </location>
</feature>
<feature type="compositionally biased region" description="Polar residues" evidence="1">
    <location>
        <begin position="86"/>
        <end position="113"/>
    </location>
</feature>